<feature type="transmembrane region" description="Helical" evidence="1">
    <location>
        <begin position="452"/>
        <end position="472"/>
    </location>
</feature>
<dbReference type="Pfam" id="PF00873">
    <property type="entry name" value="ACR_tran"/>
    <property type="match status" value="1"/>
</dbReference>
<reference evidence="2 3" key="1">
    <citation type="submission" date="2019-02" db="EMBL/GenBank/DDBJ databases">
        <title>Halieaceae_genomes.</title>
        <authorList>
            <person name="Li S.-H."/>
        </authorList>
    </citation>
    <scope>NUCLEOTIDE SEQUENCE [LARGE SCALE GENOMIC DNA]</scope>
    <source>
        <strain evidence="2 3">JH123</strain>
    </source>
</reference>
<organism evidence="2 3">
    <name type="scientific">Candidatus Paraluminiphilus aquimaris</name>
    <dbReference type="NCBI Taxonomy" id="2518994"/>
    <lineage>
        <taxon>Bacteria</taxon>
        <taxon>Pseudomonadati</taxon>
        <taxon>Pseudomonadota</taxon>
        <taxon>Gammaproteobacteria</taxon>
        <taxon>Cellvibrionales</taxon>
        <taxon>Halieaceae</taxon>
        <taxon>Candidatus Paraluminiphilus</taxon>
    </lineage>
</organism>
<accession>A0ABY6Q6N0</accession>
<dbReference type="Proteomes" id="UP001317963">
    <property type="component" value="Chromosome"/>
</dbReference>
<name>A0ABY6Q6N0_9GAMM</name>
<dbReference type="PANTHER" id="PTHR32063">
    <property type="match status" value="1"/>
</dbReference>
<keyword evidence="3" id="KW-1185">Reference proteome</keyword>
<dbReference type="SUPFAM" id="SSF82714">
    <property type="entry name" value="Multidrug efflux transporter AcrB TolC docking domain, DN and DC subdomains"/>
    <property type="match status" value="2"/>
</dbReference>
<dbReference type="EMBL" id="CP036501">
    <property type="protein sequence ID" value="UZP74541.1"/>
    <property type="molecule type" value="Genomic_DNA"/>
</dbReference>
<keyword evidence="1" id="KW-1133">Transmembrane helix</keyword>
<dbReference type="RefSeq" id="WP_279240994.1">
    <property type="nucleotide sequence ID" value="NZ_CP036501.1"/>
</dbReference>
<feature type="transmembrane region" description="Helical" evidence="1">
    <location>
        <begin position="12"/>
        <end position="30"/>
    </location>
</feature>
<evidence type="ECO:0000313" key="2">
    <source>
        <dbReference type="EMBL" id="UZP74541.1"/>
    </source>
</evidence>
<evidence type="ECO:0000256" key="1">
    <source>
        <dbReference type="SAM" id="Phobius"/>
    </source>
</evidence>
<keyword evidence="1" id="KW-0812">Transmembrane</keyword>
<dbReference type="PRINTS" id="PR00702">
    <property type="entry name" value="ACRIFLAVINRP"/>
</dbReference>
<feature type="transmembrane region" description="Helical" evidence="1">
    <location>
        <begin position="354"/>
        <end position="373"/>
    </location>
</feature>
<dbReference type="PANTHER" id="PTHR32063:SF33">
    <property type="entry name" value="RND SUPERFAMILY EFFLUX PUMP PERMEASE COMPONENT"/>
    <property type="match status" value="1"/>
</dbReference>
<keyword evidence="1" id="KW-0472">Membrane</keyword>
<dbReference type="Gene3D" id="3.30.70.1430">
    <property type="entry name" value="Multidrug efflux transporter AcrB pore domain"/>
    <property type="match status" value="2"/>
</dbReference>
<dbReference type="Gene3D" id="3.30.2090.10">
    <property type="entry name" value="Multidrug efflux transporter AcrB TolC docking domain, DN and DC subdomains"/>
    <property type="match status" value="2"/>
</dbReference>
<feature type="transmembrane region" description="Helical" evidence="1">
    <location>
        <begin position="532"/>
        <end position="553"/>
    </location>
</feature>
<dbReference type="SUPFAM" id="SSF82693">
    <property type="entry name" value="Multidrug efflux transporter AcrB pore domain, PN1, PN2, PC1 and PC2 subdomains"/>
    <property type="match status" value="2"/>
</dbReference>
<feature type="transmembrane region" description="Helical" evidence="1">
    <location>
        <begin position="874"/>
        <end position="897"/>
    </location>
</feature>
<feature type="transmembrane region" description="Helical" evidence="1">
    <location>
        <begin position="1008"/>
        <end position="1034"/>
    </location>
</feature>
<dbReference type="Gene3D" id="1.20.1640.10">
    <property type="entry name" value="Multidrug efflux transporter AcrB transmembrane domain"/>
    <property type="match status" value="2"/>
</dbReference>
<evidence type="ECO:0000313" key="3">
    <source>
        <dbReference type="Proteomes" id="UP001317963"/>
    </source>
</evidence>
<proteinExistence type="predicted"/>
<dbReference type="SUPFAM" id="SSF82866">
    <property type="entry name" value="Multidrug efflux transporter AcrB transmembrane domain"/>
    <property type="match status" value="2"/>
</dbReference>
<dbReference type="Gene3D" id="3.30.70.1440">
    <property type="entry name" value="Multidrug efflux transporter AcrB pore domain"/>
    <property type="match status" value="1"/>
</dbReference>
<feature type="transmembrane region" description="Helical" evidence="1">
    <location>
        <begin position="385"/>
        <end position="407"/>
    </location>
</feature>
<dbReference type="Gene3D" id="3.30.70.1320">
    <property type="entry name" value="Multidrug efflux transporter AcrB pore domain like"/>
    <property type="match status" value="1"/>
</dbReference>
<feature type="transmembrane region" description="Helical" evidence="1">
    <location>
        <begin position="930"/>
        <end position="955"/>
    </location>
</feature>
<sequence length="1058" mass="114939">MPKLIAWFVDNPIAANLLMFILIASGLLALQDVRKEEFPNVEAPVVTVMVPYLGAAPAEVETGVCTRIEESIDGIENILKVKTTAAEGACSVAIELDMKADKAKALDDIKAQVNAISTFPANTERPIVSQVTMRSMVAQIAVHGDTDERSLKNITQSIRTDLLELPEVSLVETLYMRPDEISVEVSEATLRRHQLTLAQIAQAIRSSSVDIPGGAVKADAGEIRLRSTGQRYRGEDLENIVVAREASGARLLLKDIAHIVDGFEELDQYGEFNGEQAMMIQIFRIGSDDTIKISEAVIDYVAAKERELPEGIHFTVWNNEADELIGRLGTMINNALGGLLLVIISLSLFLRVRLALWVSAGIPVAIFGAIALFPATDLSISTLSLMGLLLSLGVVVDDAIVVGERIYTKEQSGMDARSAAIEGTSEVAVPVFFGVLTTIAAFMPLLNVDSNLGQFFISIGGTVVLCLIFSIVESQLILPSHLAHRSNTKRESGFGKRWERFQDRIAGSLEHFAHTHYKGWIEWGIENRYTTFAIALALMIVMGGMMASGRVVFQFFPSVSGNNVVARVVMPEGYPLAGTQAIVRKLQASGEATRRIVDGERTDGTSTFKNELSSVGVAITQGALVMTGATGSHVAEVSLNLVPFRERGGMTPQEVVNLWRDMTPPLPDVVELSFSADAVSLGEDIDLELRGRDIEQLGRAAAELTEVLQGYDGLYDISNTYRSGKRELAMRIRPEAETLGLTQADLGNQIRDAFYGHEAQRVQRGRDDVRVMVRFPKEDRTSLASLENMSIRLADGTEVPALSVAELAPTTGNSTINRTDGQRTINVIASANRDKVAPETILLEVFRTHVPRIIEAYPGVTVGQAGEAEERARAISGLVSSSLVALMVIYTLLAVPLKSYLQPLVVMASIPFGFIGAIIGHQIMNYDLVFFSLLGMIALAGVVINSSLVLVDFINRNRRIHKMNLHDAVIDSGMSRFRPIFLTSVTTFMGLMPLMVTRDFDTAPFVPLAVSLGFGVILATGVTLILIPALYVILEDFSSLLGSEKEAVSGSEDTPLIQ</sequence>
<feature type="transmembrane region" description="Helical" evidence="1">
    <location>
        <begin position="976"/>
        <end position="996"/>
    </location>
</feature>
<dbReference type="InterPro" id="IPR001036">
    <property type="entry name" value="Acrflvin-R"/>
</dbReference>
<feature type="transmembrane region" description="Helical" evidence="1">
    <location>
        <begin position="427"/>
        <end position="446"/>
    </location>
</feature>
<feature type="transmembrane region" description="Helical" evidence="1">
    <location>
        <begin position="904"/>
        <end position="924"/>
    </location>
</feature>
<gene>
    <name evidence="2" type="ORF">E0F26_07225</name>
</gene>
<dbReference type="InterPro" id="IPR027463">
    <property type="entry name" value="AcrB_DN_DC_subdom"/>
</dbReference>
<protein>
    <submittedName>
        <fullName evidence="2">Efflux RND transporter permease subunit</fullName>
    </submittedName>
</protein>